<dbReference type="SMART" id="SM00220">
    <property type="entry name" value="S_TKc"/>
    <property type="match status" value="1"/>
</dbReference>
<dbReference type="AlphaFoldDB" id="A0AA38IU52"/>
<sequence length="650" mass="73339">MDHQVYYRFTQTNGVPQESKLANYMSIQNSSANNLHQTFQSKLNLEASITPKKTLSSPQCIGGAGLVSSAPASPNIFNSFTPTLDATPIRCVSSGVEHPENSSSQSTSPNRVSSCSPMSQDVSGNNIALAYQENVGGTTYFYSTTSESCHAPDVVISTNIPSDYNVYPGTPNHIASLKSKQDAAFFISKDLQMEMMNRNALTLMQNNQQYADLPQVDSYHELCPLERIPSNSLHKTHLGYQASMYKALHVKTGTPYCLRRVHGFRLQNAKCMVIVDLWKNLNHSNIVQLQEVFTTKAFGDNSLIFVYDYYPGSETLLSKYFSSDQPDPFAPDTSPRPYSHQKNNILRHQQNNKLPEFLIWNYIIQLTSALRLIHSSGLACRSLDPTKIIITSKNRLRLSCLGVMDVVLNESNASMNPLALVQHYQQEDLTALGKLVLALACKSTVAVQRENISTAVDIISRSYTTDLRNLIMYLLSPQQRKSITDLMPMIGARFYTQMDNLHSYIEVLEYEVSKEIENGRLFRLMAKLGTINERPELNMDGAWAETGDRYMLKLFRDYVFHQVTEDGRPWVDMAHIVQCLNKLDAGVPEKICLMSRDEQSMLVVSYAELKHCLEQSFHEILNATPVKKDLIDVEDKLYIKCENEKTVNLK</sequence>
<comment type="caution">
    <text evidence="9">The sequence shown here is derived from an EMBL/GenBank/DDBJ whole genome shotgun (WGS) entry which is preliminary data.</text>
</comment>
<protein>
    <recommendedName>
        <fullName evidence="6">PAN2-PAN3 deadenylation complex subunit PAN3</fullName>
    </recommendedName>
    <alternativeName>
        <fullName evidence="6">PAB1P-dependent poly(A)-specific ribonuclease</fullName>
    </alternativeName>
    <alternativeName>
        <fullName evidence="6">Poly(A)-nuclease deadenylation complex subunit 3</fullName>
        <shortName evidence="6">PAN deadenylation complex subunit 3</shortName>
    </alternativeName>
</protein>
<dbReference type="EMBL" id="JALNTZ010000002">
    <property type="protein sequence ID" value="KAJ3660356.1"/>
    <property type="molecule type" value="Genomic_DNA"/>
</dbReference>
<dbReference type="GO" id="GO:0010606">
    <property type="term" value="P:positive regulation of cytoplasmic mRNA processing body assembly"/>
    <property type="evidence" value="ECO:0007669"/>
    <property type="project" value="UniProtKB-UniRule"/>
</dbReference>
<keyword evidence="1 6" id="KW-0963">Cytoplasm</keyword>
<feature type="region of interest" description="Disordered" evidence="7">
    <location>
        <begin position="93"/>
        <end position="119"/>
    </location>
</feature>
<evidence type="ECO:0000256" key="4">
    <source>
        <dbReference type="ARBA" id="ARBA00022840"/>
    </source>
</evidence>
<evidence type="ECO:0000256" key="3">
    <source>
        <dbReference type="ARBA" id="ARBA00022741"/>
    </source>
</evidence>
<dbReference type="GO" id="GO:0005524">
    <property type="term" value="F:ATP binding"/>
    <property type="evidence" value="ECO:0007669"/>
    <property type="project" value="UniProtKB-UniRule"/>
</dbReference>
<evidence type="ECO:0000256" key="2">
    <source>
        <dbReference type="ARBA" id="ARBA00022664"/>
    </source>
</evidence>
<feature type="binding site" evidence="6">
    <location>
        <position position="259"/>
    </location>
    <ligand>
        <name>ATP</name>
        <dbReference type="ChEBI" id="CHEBI:30616"/>
    </ligand>
</feature>
<reference evidence="9" key="1">
    <citation type="journal article" date="2023" name="G3 (Bethesda)">
        <title>Whole genome assemblies of Zophobas morio and Tenebrio molitor.</title>
        <authorList>
            <person name="Kaur S."/>
            <person name="Stinson S.A."/>
            <person name="diCenzo G.C."/>
        </authorList>
    </citation>
    <scope>NUCLEOTIDE SEQUENCE</scope>
    <source>
        <strain evidence="9">QUZm001</strain>
    </source>
</reference>
<evidence type="ECO:0000256" key="6">
    <source>
        <dbReference type="HAMAP-Rule" id="MF_03181"/>
    </source>
</evidence>
<dbReference type="GO" id="GO:0004672">
    <property type="term" value="F:protein kinase activity"/>
    <property type="evidence" value="ECO:0007669"/>
    <property type="project" value="InterPro"/>
</dbReference>
<evidence type="ECO:0000256" key="1">
    <source>
        <dbReference type="ARBA" id="ARBA00022490"/>
    </source>
</evidence>
<feature type="compositionally biased region" description="Polar residues" evidence="7">
    <location>
        <begin position="101"/>
        <end position="119"/>
    </location>
</feature>
<dbReference type="GO" id="GO:0008143">
    <property type="term" value="F:poly(A) binding"/>
    <property type="evidence" value="ECO:0007669"/>
    <property type="project" value="TreeGrafter"/>
</dbReference>
<comment type="caution">
    <text evidence="6">Lacks conserved residue(s) required for the propagation of feature annotation.</text>
</comment>
<evidence type="ECO:0000259" key="8">
    <source>
        <dbReference type="PROSITE" id="PS50011"/>
    </source>
</evidence>
<dbReference type="SUPFAM" id="SSF56112">
    <property type="entry name" value="Protein kinase-like (PK-like)"/>
    <property type="match status" value="1"/>
</dbReference>
<feature type="domain" description="Protein kinase" evidence="8">
    <location>
        <begin position="230"/>
        <end position="505"/>
    </location>
</feature>
<keyword evidence="2 6" id="KW-0507">mRNA processing</keyword>
<comment type="function">
    <text evidence="6">Regulatory subunit of the poly(A)-nuclease (PAN) deadenylation complex, one of two cytoplasmic mRNA deadenylases involved in general and miRNA-mediated mRNA turnover. PAN specifically shortens poly(A) tails of RNA and the activity is stimulated by poly(A)-binding protein (PABP). PAN deadenylation is followed by rapid degradation of the shortened mRNA tails by the CCR4-NOT complex. Deadenylated mRNAs are then degraded by two alternative mechanisms, namely exosome-mediated 3'-5' exonucleolytic degradation, or deadenlyation-dependent mRNA decaping and subsequent 5'-3' exonucleolytic degradation by XRN1. PAN3 acts as a positive regulator for PAN activity, recruiting the catalytic subunit PAN2 to mRNA via its interaction with RNA and PABP, and to miRNA targets via its interaction with GW182 family proteins.</text>
</comment>
<feature type="binding site" evidence="6">
    <location>
        <begin position="308"/>
        <end position="315"/>
    </location>
    <ligand>
        <name>ATP</name>
        <dbReference type="ChEBI" id="CHEBI:30616"/>
    </ligand>
</feature>
<name>A0AA38IU52_9CUCU</name>
<dbReference type="Pfam" id="PF18101">
    <property type="entry name" value="Pan3_CK"/>
    <property type="match status" value="1"/>
</dbReference>
<comment type="domain">
    <text evidence="6">The pseudokinase domain, the coiled-coil (CC), and C-terminal knob domain (CK) form a structural unit (PKC) that forms an extensive high-affinity interaction surface for PAN2.</text>
</comment>
<dbReference type="HAMAP" id="MF_03181">
    <property type="entry name" value="PAN3"/>
    <property type="match status" value="1"/>
</dbReference>
<feature type="region of interest" description="Knob domain" evidence="6">
    <location>
        <begin position="531"/>
        <end position="650"/>
    </location>
</feature>
<keyword evidence="4 6" id="KW-0067">ATP-binding</keyword>
<dbReference type="Proteomes" id="UP001168821">
    <property type="component" value="Unassembled WGS sequence"/>
</dbReference>
<evidence type="ECO:0000256" key="5">
    <source>
        <dbReference type="ARBA" id="ARBA00023054"/>
    </source>
</evidence>
<dbReference type="GO" id="GO:0031251">
    <property type="term" value="C:PAN complex"/>
    <property type="evidence" value="ECO:0007669"/>
    <property type="project" value="UniProtKB-UniRule"/>
</dbReference>
<dbReference type="Gene3D" id="1.10.510.10">
    <property type="entry name" value="Transferase(Phosphotransferase) domain 1"/>
    <property type="match status" value="1"/>
</dbReference>
<dbReference type="Gene3D" id="1.20.5.5160">
    <property type="match status" value="1"/>
</dbReference>
<accession>A0AA38IU52</accession>
<dbReference type="FunFam" id="1.10.510.10:FF:000451">
    <property type="entry name" value="PAN2-PAN3 deadenylation complex subunit PAN3"/>
    <property type="match status" value="1"/>
</dbReference>
<dbReference type="InterPro" id="IPR011009">
    <property type="entry name" value="Kinase-like_dom_sf"/>
</dbReference>
<dbReference type="PANTHER" id="PTHR12272:SF11">
    <property type="entry name" value="PAN2-PAN3 DEADENYLATION COMPLEX SUBUNIT PAN3"/>
    <property type="match status" value="1"/>
</dbReference>
<keyword evidence="10" id="KW-1185">Reference proteome</keyword>
<dbReference type="InterPro" id="IPR000719">
    <property type="entry name" value="Prot_kinase_dom"/>
</dbReference>
<comment type="similarity">
    <text evidence="6">Belongs to the protein kinase superfamily. PAN3 family.</text>
</comment>
<dbReference type="Gene3D" id="1.10.287.3700">
    <property type="match status" value="1"/>
</dbReference>
<dbReference type="InterPro" id="IPR030844">
    <property type="entry name" value="PAN3"/>
</dbReference>
<evidence type="ECO:0000313" key="9">
    <source>
        <dbReference type="EMBL" id="KAJ3660356.1"/>
    </source>
</evidence>
<keyword evidence="3 6" id="KW-0547">Nucleotide-binding</keyword>
<dbReference type="GO" id="GO:0000932">
    <property type="term" value="C:P-body"/>
    <property type="evidence" value="ECO:0007669"/>
    <property type="project" value="UniProtKB-SubCell"/>
</dbReference>
<dbReference type="FunFam" id="1.10.287.3700:FF:000001">
    <property type="entry name" value="PAN2-PAN3 deadenylation complex subunit PAN3"/>
    <property type="match status" value="1"/>
</dbReference>
<evidence type="ECO:0000313" key="10">
    <source>
        <dbReference type="Proteomes" id="UP001168821"/>
    </source>
</evidence>
<proteinExistence type="inferred from homology"/>
<dbReference type="GO" id="GO:0006397">
    <property type="term" value="P:mRNA processing"/>
    <property type="evidence" value="ECO:0007669"/>
    <property type="project" value="UniProtKB-KW"/>
</dbReference>
<dbReference type="InterPro" id="IPR041332">
    <property type="entry name" value="Pan3_CK"/>
</dbReference>
<feature type="coiled-coil region" evidence="6">
    <location>
        <begin position="492"/>
        <end position="530"/>
    </location>
</feature>
<comment type="domain">
    <text evidence="6">Contains a pseudokinase domain. The protein kinase domain is predicted to be catalytically inactive because some of the residues important for catalytic activity are substituted and it lacks the equivalent of the binding site for a peptide substrate. However, it has retained an ATP-binding site and ATP-binding is required for mRNA degradation, stimulating the activity of the PAN2 nuclease in vitro. The nucleotide-binding site is juxtaposed to the RNase active site of PAN2 in the complex and may actually bind nucleosides of a poly(A) RNA rather than ATP, feeding the poly(A)-tail to the active site of the deadenylase and thus increasing the efficiency with which this distributive enzyme degrades oligo(A) RNAs.</text>
</comment>
<evidence type="ECO:0000256" key="7">
    <source>
        <dbReference type="SAM" id="MobiDB-lite"/>
    </source>
</evidence>
<organism evidence="9 10">
    <name type="scientific">Zophobas morio</name>
    <dbReference type="NCBI Taxonomy" id="2755281"/>
    <lineage>
        <taxon>Eukaryota</taxon>
        <taxon>Metazoa</taxon>
        <taxon>Ecdysozoa</taxon>
        <taxon>Arthropoda</taxon>
        <taxon>Hexapoda</taxon>
        <taxon>Insecta</taxon>
        <taxon>Pterygota</taxon>
        <taxon>Neoptera</taxon>
        <taxon>Endopterygota</taxon>
        <taxon>Coleoptera</taxon>
        <taxon>Polyphaga</taxon>
        <taxon>Cucujiformia</taxon>
        <taxon>Tenebrionidae</taxon>
        <taxon>Zophobas</taxon>
    </lineage>
</organism>
<dbReference type="PANTHER" id="PTHR12272">
    <property type="entry name" value="DEADENYLATION COMPLEX SUBUNIT PAN3"/>
    <property type="match status" value="1"/>
</dbReference>
<dbReference type="PROSITE" id="PS50011">
    <property type="entry name" value="PROTEIN_KINASE_DOM"/>
    <property type="match status" value="1"/>
</dbReference>
<comment type="subunit">
    <text evidence="6">Homodimer. Forms a heterotrimer with a catalytic subunit PAN2 to form the poly(A)-nuclease (PAN) deadenylation complex. Interacts (via PAM-2 motif) with poly(A)-binding protein (via PABC domain), conferring substrate specificity of the enzyme complex.</text>
</comment>
<dbReference type="GO" id="GO:0000289">
    <property type="term" value="P:nuclear-transcribed mRNA poly(A) tail shortening"/>
    <property type="evidence" value="ECO:0007669"/>
    <property type="project" value="UniProtKB-UniRule"/>
</dbReference>
<keyword evidence="5 6" id="KW-0175">Coiled coil</keyword>
<feature type="binding site" evidence="6">
    <location>
        <begin position="386"/>
        <end position="387"/>
    </location>
    <ligand>
        <name>ATP</name>
        <dbReference type="ChEBI" id="CHEBI:30616"/>
    </ligand>
</feature>
<comment type="subcellular location">
    <subcellularLocation>
        <location evidence="6">Cytoplasm</location>
        <location evidence="6">P-body</location>
    </subcellularLocation>
</comment>
<gene>
    <name evidence="6" type="primary">PAN3</name>
    <name evidence="9" type="ORF">Zmor_004807</name>
</gene>
<comment type="domain">
    <text evidence="6">The N-terminal zinc finger binds to poly(A) RNA.</text>
</comment>